<dbReference type="Proteomes" id="UP000265848">
    <property type="component" value="Unassembled WGS sequence"/>
</dbReference>
<accession>A0A399IW30</accession>
<evidence type="ECO:0000256" key="8">
    <source>
        <dbReference type="ARBA" id="ARBA00038436"/>
    </source>
</evidence>
<evidence type="ECO:0000256" key="5">
    <source>
        <dbReference type="ARBA" id="ARBA00022692"/>
    </source>
</evidence>
<reference evidence="11 12" key="1">
    <citation type="submission" date="2018-08" db="EMBL/GenBank/DDBJ databases">
        <title>Pseudooceanicola sediminis CY03 in the family Rhodobacteracea.</title>
        <authorList>
            <person name="Zhang Y.-J."/>
        </authorList>
    </citation>
    <scope>NUCLEOTIDE SEQUENCE [LARGE SCALE GENOMIC DNA]</scope>
    <source>
        <strain evidence="11 12">CY03</strain>
    </source>
</reference>
<feature type="transmembrane region" description="Helical" evidence="9">
    <location>
        <begin position="138"/>
        <end position="156"/>
    </location>
</feature>
<dbReference type="InterPro" id="IPR055348">
    <property type="entry name" value="DctQ"/>
</dbReference>
<keyword evidence="4 9" id="KW-0997">Cell inner membrane</keyword>
<organism evidence="11 12">
    <name type="scientific">Pseudooceanicola sediminis</name>
    <dbReference type="NCBI Taxonomy" id="2211117"/>
    <lineage>
        <taxon>Bacteria</taxon>
        <taxon>Pseudomonadati</taxon>
        <taxon>Pseudomonadota</taxon>
        <taxon>Alphaproteobacteria</taxon>
        <taxon>Rhodobacterales</taxon>
        <taxon>Paracoccaceae</taxon>
        <taxon>Pseudooceanicola</taxon>
    </lineage>
</organism>
<sequence length="171" mass="19042">MPQLKRLLDGFAGLATVVACIVVVIMMLHVCADVAMRTFLNQPLIGTTEIVSAYYMVCIAFLPIAWIAKQRGHIIVELFTAGLSKRSLLRMDAVAGLATLIYVGVFCWQVVKTAIEKTHIHEAWEAATGYVEIWPSRWLIPVGFLTMGIYVIIQIVNDIRDARLPDEGEPQ</sequence>
<comment type="function">
    <text evidence="9">Part of the tripartite ATP-independent periplasmic (TRAP) transport system.</text>
</comment>
<evidence type="ECO:0000256" key="1">
    <source>
        <dbReference type="ARBA" id="ARBA00004429"/>
    </source>
</evidence>
<gene>
    <name evidence="11" type="ORF">DL237_17760</name>
</gene>
<dbReference type="EMBL" id="QWJJ01000018">
    <property type="protein sequence ID" value="RII37335.1"/>
    <property type="molecule type" value="Genomic_DNA"/>
</dbReference>
<evidence type="ECO:0000259" key="10">
    <source>
        <dbReference type="Pfam" id="PF04290"/>
    </source>
</evidence>
<comment type="subcellular location">
    <subcellularLocation>
        <location evidence="1 9">Cell inner membrane</location>
        <topology evidence="1 9">Multi-pass membrane protein</topology>
    </subcellularLocation>
</comment>
<dbReference type="OrthoDB" id="4250245at2"/>
<keyword evidence="12" id="KW-1185">Reference proteome</keyword>
<keyword evidence="2 9" id="KW-0813">Transport</keyword>
<dbReference type="GO" id="GO:0022857">
    <property type="term" value="F:transmembrane transporter activity"/>
    <property type="evidence" value="ECO:0007669"/>
    <property type="project" value="UniProtKB-UniRule"/>
</dbReference>
<evidence type="ECO:0000256" key="3">
    <source>
        <dbReference type="ARBA" id="ARBA00022475"/>
    </source>
</evidence>
<keyword evidence="3" id="KW-1003">Cell membrane</keyword>
<evidence type="ECO:0000256" key="4">
    <source>
        <dbReference type="ARBA" id="ARBA00022519"/>
    </source>
</evidence>
<dbReference type="InterPro" id="IPR007387">
    <property type="entry name" value="TRAP_DctQ"/>
</dbReference>
<dbReference type="Pfam" id="PF04290">
    <property type="entry name" value="DctQ"/>
    <property type="match status" value="1"/>
</dbReference>
<name>A0A399IW30_9RHOB</name>
<keyword evidence="5 9" id="KW-0812">Transmembrane</keyword>
<dbReference type="RefSeq" id="WP_119400442.1">
    <property type="nucleotide sequence ID" value="NZ_QWJJ01000018.1"/>
</dbReference>
<dbReference type="GO" id="GO:0005886">
    <property type="term" value="C:plasma membrane"/>
    <property type="evidence" value="ECO:0007669"/>
    <property type="project" value="UniProtKB-SubCell"/>
</dbReference>
<evidence type="ECO:0000313" key="12">
    <source>
        <dbReference type="Proteomes" id="UP000265848"/>
    </source>
</evidence>
<dbReference type="PANTHER" id="PTHR35011">
    <property type="entry name" value="2,3-DIKETO-L-GULONATE TRAP TRANSPORTER SMALL PERMEASE PROTEIN YIAM"/>
    <property type="match status" value="1"/>
</dbReference>
<evidence type="ECO:0000256" key="9">
    <source>
        <dbReference type="RuleBase" id="RU369079"/>
    </source>
</evidence>
<proteinExistence type="inferred from homology"/>
<evidence type="ECO:0000256" key="6">
    <source>
        <dbReference type="ARBA" id="ARBA00022989"/>
    </source>
</evidence>
<evidence type="ECO:0000256" key="7">
    <source>
        <dbReference type="ARBA" id="ARBA00023136"/>
    </source>
</evidence>
<evidence type="ECO:0000256" key="2">
    <source>
        <dbReference type="ARBA" id="ARBA00022448"/>
    </source>
</evidence>
<feature type="domain" description="Tripartite ATP-independent periplasmic transporters DctQ component" evidence="10">
    <location>
        <begin position="26"/>
        <end position="160"/>
    </location>
</feature>
<dbReference type="PROSITE" id="PS51257">
    <property type="entry name" value="PROKAR_LIPOPROTEIN"/>
    <property type="match status" value="1"/>
</dbReference>
<feature type="transmembrane region" description="Helical" evidence="9">
    <location>
        <begin position="50"/>
        <end position="68"/>
    </location>
</feature>
<dbReference type="AlphaFoldDB" id="A0A399IW30"/>
<keyword evidence="6 9" id="KW-1133">Transmembrane helix</keyword>
<comment type="caution">
    <text evidence="11">The sequence shown here is derived from an EMBL/GenBank/DDBJ whole genome shotgun (WGS) entry which is preliminary data.</text>
</comment>
<evidence type="ECO:0000313" key="11">
    <source>
        <dbReference type="EMBL" id="RII37335.1"/>
    </source>
</evidence>
<protein>
    <recommendedName>
        <fullName evidence="9">TRAP transporter small permease protein</fullName>
    </recommendedName>
</protein>
<comment type="subunit">
    <text evidence="9">The complex comprises the extracytoplasmic solute receptor protein and the two transmembrane proteins.</text>
</comment>
<comment type="similarity">
    <text evidence="8 9">Belongs to the TRAP transporter small permease family.</text>
</comment>
<keyword evidence="7 9" id="KW-0472">Membrane</keyword>
<feature type="transmembrane region" description="Helical" evidence="9">
    <location>
        <begin position="89"/>
        <end position="111"/>
    </location>
</feature>
<feature type="transmembrane region" description="Helical" evidence="9">
    <location>
        <begin position="7"/>
        <end position="30"/>
    </location>
</feature>